<proteinExistence type="predicted"/>
<protein>
    <submittedName>
        <fullName evidence="1">Uncharacterized protein</fullName>
    </submittedName>
</protein>
<dbReference type="Proteomes" id="UP000092634">
    <property type="component" value="Unassembled WGS sequence"/>
</dbReference>
<organism evidence="1 2">
    <name type="scientific">Janthinobacterium lividum</name>
    <dbReference type="NCBI Taxonomy" id="29581"/>
    <lineage>
        <taxon>Bacteria</taxon>
        <taxon>Pseudomonadati</taxon>
        <taxon>Pseudomonadota</taxon>
        <taxon>Betaproteobacteria</taxon>
        <taxon>Burkholderiales</taxon>
        <taxon>Oxalobacteraceae</taxon>
        <taxon>Janthinobacterium</taxon>
    </lineage>
</organism>
<gene>
    <name evidence="1" type="ORF">BA896_006520</name>
</gene>
<sequence>MKQVNRGGILAIDEAKLKGVLKIDFSPMMIAGFTSLGRSKHLTHDAARLYSIEDQLGANGKALVTAAMTLPSPL</sequence>
<accession>A0A1E8PSG2</accession>
<reference evidence="1 2" key="1">
    <citation type="submission" date="2016-10" db="EMBL/GenBank/DDBJ databases">
        <title>Updated version of Genome Assembly of Janthinobacterium lividum ERGS5:01.</title>
        <authorList>
            <person name="Kumar R."/>
            <person name="Acharya V."/>
            <person name="Singh D."/>
        </authorList>
    </citation>
    <scope>NUCLEOTIDE SEQUENCE [LARGE SCALE GENOMIC DNA]</scope>
    <source>
        <strain evidence="1 2">ERGS5:01</strain>
    </source>
</reference>
<comment type="caution">
    <text evidence="1">The sequence shown here is derived from an EMBL/GenBank/DDBJ whole genome shotgun (WGS) entry which is preliminary data.</text>
</comment>
<name>A0A1E8PSG2_9BURK</name>
<evidence type="ECO:0000313" key="2">
    <source>
        <dbReference type="Proteomes" id="UP000092634"/>
    </source>
</evidence>
<dbReference type="AlphaFoldDB" id="A0A1E8PSG2"/>
<evidence type="ECO:0000313" key="1">
    <source>
        <dbReference type="EMBL" id="OFJ48624.1"/>
    </source>
</evidence>
<dbReference type="EMBL" id="MAQB02000001">
    <property type="protein sequence ID" value="OFJ48624.1"/>
    <property type="molecule type" value="Genomic_DNA"/>
</dbReference>